<dbReference type="EMBL" id="FUZV01000001">
    <property type="protein sequence ID" value="SKC49223.1"/>
    <property type="molecule type" value="Genomic_DNA"/>
</dbReference>
<accession>A0A1T5JDE4</accession>
<evidence type="ECO:0008006" key="3">
    <source>
        <dbReference type="Google" id="ProtNLM"/>
    </source>
</evidence>
<evidence type="ECO:0000313" key="1">
    <source>
        <dbReference type="EMBL" id="SKC49223.1"/>
    </source>
</evidence>
<dbReference type="InterPro" id="IPR009414">
    <property type="entry name" value="DUF1064"/>
</dbReference>
<sequence length="142" mass="16360">MPEGMRRLFQQAERRAAGQLEASPEVRRAVETIASGGTKEGRARKYGNEITSVDGIRFDSKREARYYEQLKLRKAAGEVSHWLRQVPIHLPCGTRYVLDFLVFFSDAGRAPEYVDVKGRETKEFRIKKRGVEHHYPIRIVLA</sequence>
<dbReference type="RefSeq" id="WP_079723081.1">
    <property type="nucleotide sequence ID" value="NZ_BMCL01000003.1"/>
</dbReference>
<dbReference type="OrthoDB" id="7562115at2"/>
<gene>
    <name evidence="1" type="ORF">SAMN06296058_0702</name>
</gene>
<organism evidence="1 2">
    <name type="scientific">Pseudoxanthomonas indica</name>
    <dbReference type="NCBI Taxonomy" id="428993"/>
    <lineage>
        <taxon>Bacteria</taxon>
        <taxon>Pseudomonadati</taxon>
        <taxon>Pseudomonadota</taxon>
        <taxon>Gammaproteobacteria</taxon>
        <taxon>Lysobacterales</taxon>
        <taxon>Lysobacteraceae</taxon>
        <taxon>Pseudoxanthomonas</taxon>
    </lineage>
</organism>
<reference evidence="1 2" key="1">
    <citation type="submission" date="2017-02" db="EMBL/GenBank/DDBJ databases">
        <authorList>
            <person name="Peterson S.W."/>
        </authorList>
    </citation>
    <scope>NUCLEOTIDE SEQUENCE [LARGE SCALE GENOMIC DNA]</scope>
    <source>
        <strain evidence="1 2">P15</strain>
    </source>
</reference>
<dbReference type="STRING" id="428993.SAMN06296058_0702"/>
<protein>
    <recommendedName>
        <fullName evidence="3">DUF1064 domain-containing protein</fullName>
    </recommendedName>
</protein>
<proteinExistence type="predicted"/>
<name>A0A1T5JDE4_9GAMM</name>
<evidence type="ECO:0000313" key="2">
    <source>
        <dbReference type="Proteomes" id="UP000190341"/>
    </source>
</evidence>
<keyword evidence="2" id="KW-1185">Reference proteome</keyword>
<dbReference type="AlphaFoldDB" id="A0A1T5JDE4"/>
<dbReference type="Pfam" id="PF06356">
    <property type="entry name" value="DUF1064"/>
    <property type="match status" value="1"/>
</dbReference>
<dbReference type="Proteomes" id="UP000190341">
    <property type="component" value="Unassembled WGS sequence"/>
</dbReference>